<dbReference type="AlphaFoldDB" id="A0A663MVB1"/>
<dbReference type="PANTHER" id="PTHR48071">
    <property type="entry name" value="SRCR DOMAIN-CONTAINING PROTEIN"/>
    <property type="match status" value="1"/>
</dbReference>
<evidence type="ECO:0000256" key="6">
    <source>
        <dbReference type="ARBA" id="ARBA00058074"/>
    </source>
</evidence>
<dbReference type="Pfam" id="PF00530">
    <property type="entry name" value="SRCR"/>
    <property type="match status" value="7"/>
</dbReference>
<feature type="disulfide bond" evidence="9">
    <location>
        <begin position="197"/>
        <end position="207"/>
    </location>
</feature>
<reference evidence="11" key="2">
    <citation type="submission" date="2025-09" db="UniProtKB">
        <authorList>
            <consortium name="Ensembl"/>
        </authorList>
    </citation>
    <scope>IDENTIFICATION</scope>
</reference>
<keyword evidence="1" id="KW-0732">Signal</keyword>
<feature type="disulfide bond" evidence="9">
    <location>
        <begin position="757"/>
        <end position="767"/>
    </location>
</feature>
<keyword evidence="3 9" id="KW-1015">Disulfide bond</keyword>
<feature type="disulfide bond" evidence="9">
    <location>
        <begin position="834"/>
        <end position="895"/>
    </location>
</feature>
<feature type="disulfide bond" evidence="9">
    <location>
        <begin position="166"/>
        <end position="227"/>
    </location>
</feature>
<feature type="domain" description="SRCR" evidence="10">
    <location>
        <begin position="303"/>
        <end position="403"/>
    </location>
</feature>
<keyword evidence="4" id="KW-0675">Receptor</keyword>
<feature type="disulfide bond" evidence="9">
    <location>
        <begin position="865"/>
        <end position="875"/>
    </location>
</feature>
<feature type="disulfide bond" evidence="9">
    <location>
        <begin position="821"/>
        <end position="885"/>
    </location>
</feature>
<feature type="disulfide bond" evidence="9">
    <location>
        <begin position="604"/>
        <end position="668"/>
    </location>
</feature>
<evidence type="ECO:0000256" key="4">
    <source>
        <dbReference type="ARBA" id="ARBA00023170"/>
    </source>
</evidence>
<feature type="disulfide bond" evidence="9">
    <location>
        <begin position="153"/>
        <end position="217"/>
    </location>
</feature>
<dbReference type="PANTHER" id="PTHR48071:SF27">
    <property type="entry name" value="SCAVENGER RECEPTOR CYSTEINE-RICH TYPE 1 PROTEIN M130-LIKE"/>
    <property type="match status" value="1"/>
</dbReference>
<feature type="domain" description="SRCR" evidence="10">
    <location>
        <begin position="411"/>
        <end position="511"/>
    </location>
</feature>
<reference evidence="11" key="1">
    <citation type="submission" date="2025-08" db="UniProtKB">
        <authorList>
            <consortium name="Ensembl"/>
        </authorList>
    </citation>
    <scope>IDENTIFICATION</scope>
</reference>
<dbReference type="InterPro" id="IPR001190">
    <property type="entry name" value="SRCR"/>
</dbReference>
<feature type="domain" description="SRCR" evidence="10">
    <location>
        <begin position="796"/>
        <end position="896"/>
    </location>
</feature>
<dbReference type="SMART" id="SM00202">
    <property type="entry name" value="SR"/>
    <property type="match status" value="7"/>
</dbReference>
<dbReference type="PROSITE" id="PS00420">
    <property type="entry name" value="SRCR_1"/>
    <property type="match status" value="6"/>
</dbReference>
<feature type="disulfide bond" evidence="9">
    <location>
        <begin position="45"/>
        <end position="109"/>
    </location>
</feature>
<feature type="disulfide bond" evidence="9">
    <location>
        <begin position="449"/>
        <end position="510"/>
    </location>
</feature>
<feature type="disulfide bond" evidence="9">
    <location>
        <begin position="89"/>
        <end position="99"/>
    </location>
</feature>
<evidence type="ECO:0000256" key="8">
    <source>
        <dbReference type="ARBA" id="ARBA00069168"/>
    </source>
</evidence>
<dbReference type="Proteomes" id="UP000472269">
    <property type="component" value="Unplaced"/>
</dbReference>
<feature type="disulfide bond" evidence="9">
    <location>
        <begin position="726"/>
        <end position="787"/>
    </location>
</feature>
<feature type="disulfide bond" evidence="9">
    <location>
        <begin position="480"/>
        <end position="490"/>
    </location>
</feature>
<evidence type="ECO:0000256" key="1">
    <source>
        <dbReference type="ARBA" id="ARBA00022729"/>
    </source>
</evidence>
<dbReference type="FunFam" id="3.10.250.10:FF:000002">
    <property type="entry name" value="Scavenger receptor cysteine-rich type 1 protein M130"/>
    <property type="match status" value="3"/>
</dbReference>
<feature type="disulfide bond" evidence="9">
    <location>
        <begin position="328"/>
        <end position="392"/>
    </location>
</feature>
<feature type="domain" description="SRCR" evidence="10">
    <location>
        <begin position="579"/>
        <end position="679"/>
    </location>
</feature>
<feature type="disulfide bond" evidence="9">
    <location>
        <begin position="436"/>
        <end position="500"/>
    </location>
</feature>
<dbReference type="OMA" id="VYDEVRC"/>
<feature type="disulfide bond" evidence="9">
    <location>
        <begin position="372"/>
        <end position="382"/>
    </location>
</feature>
<evidence type="ECO:0000259" key="10">
    <source>
        <dbReference type="PROSITE" id="PS50287"/>
    </source>
</evidence>
<keyword evidence="5" id="KW-0325">Glycoprotein</keyword>
<dbReference type="Ensembl" id="ENSACUT00000017601.1">
    <property type="protein sequence ID" value="ENSACUP00000016505.1"/>
    <property type="gene ID" value="ENSACUG00000011054.1"/>
</dbReference>
<evidence type="ECO:0000313" key="11">
    <source>
        <dbReference type="Ensembl" id="ENSACUP00000016505.1"/>
    </source>
</evidence>
<name>A0A663MVB1_ATHCN</name>
<evidence type="ECO:0000256" key="7">
    <source>
        <dbReference type="ARBA" id="ARBA00064153"/>
    </source>
</evidence>
<dbReference type="GO" id="GO:0031638">
    <property type="term" value="P:zymogen activation"/>
    <property type="evidence" value="ECO:0007669"/>
    <property type="project" value="TreeGrafter"/>
</dbReference>
<feature type="domain" description="SRCR" evidence="10">
    <location>
        <begin position="20"/>
        <end position="120"/>
    </location>
</feature>
<comment type="subunit">
    <text evidence="7">Interacts with LGALS1 and laminin.</text>
</comment>
<evidence type="ECO:0000256" key="5">
    <source>
        <dbReference type="ARBA" id="ARBA00023180"/>
    </source>
</evidence>
<evidence type="ECO:0000256" key="3">
    <source>
        <dbReference type="ARBA" id="ARBA00023157"/>
    </source>
</evidence>
<keyword evidence="12" id="KW-1185">Reference proteome</keyword>
<keyword evidence="2" id="KW-0677">Repeat</keyword>
<organism evidence="11 12">
    <name type="scientific">Athene cunicularia</name>
    <name type="common">Burrowing owl</name>
    <name type="synonym">Speotyto cunicularia</name>
    <dbReference type="NCBI Taxonomy" id="194338"/>
    <lineage>
        <taxon>Eukaryota</taxon>
        <taxon>Metazoa</taxon>
        <taxon>Chordata</taxon>
        <taxon>Craniata</taxon>
        <taxon>Vertebrata</taxon>
        <taxon>Euteleostomi</taxon>
        <taxon>Archelosauria</taxon>
        <taxon>Archosauria</taxon>
        <taxon>Dinosauria</taxon>
        <taxon>Saurischia</taxon>
        <taxon>Theropoda</taxon>
        <taxon>Coelurosauria</taxon>
        <taxon>Aves</taxon>
        <taxon>Neognathae</taxon>
        <taxon>Neoaves</taxon>
        <taxon>Telluraves</taxon>
        <taxon>Strigiformes</taxon>
        <taxon>Strigidae</taxon>
        <taxon>Athene</taxon>
    </lineage>
</organism>
<feature type="disulfide bond" evidence="9">
    <location>
        <begin position="713"/>
        <end position="777"/>
    </location>
</feature>
<dbReference type="PROSITE" id="PS50287">
    <property type="entry name" value="SRCR_2"/>
    <property type="match status" value="7"/>
</dbReference>
<comment type="caution">
    <text evidence="9">Lacks conserved residue(s) required for the propagation of feature annotation.</text>
</comment>
<protein>
    <recommendedName>
        <fullName evidence="8">Soluble scavenger receptor cysteine-rich domain-containing protein SSC5D</fullName>
    </recommendedName>
</protein>
<sequence length="911" mass="96514">MLLLCLVSQAGTATDAPAHLRLENGPGRCAGRVEVLHHHHWGTVCDNGWSLAEAAVVCRQLGCGTAVSALGSAHFGQGSGRIWLDNVNCTGTEAALSECQARPWGSNSCDHQKDAAVVYVNTSRQHTLRLVNGSSNCLGRVEIFHDHKWGTVCDDTWDLHDAAVVCRQLGCGMALLAPGSAHFGPGEDPIWQDGVHCKGTESALTECELSSWGEHNCAHSEDAGVVCSGNTRLQRPGRVSQDGSSFLDTEVQCHQRKALVACLHQGTRKKCLGTIQKLASPYEVGGATSTLVLFFAGTNPLQLRLLNGPNRCAGRVEVLHNHMWGTVCDDGWDLLDAAVVCRQLGCGTALSATSGAHFGRGHDPIWLDEVNCAGTEDTLFDCRASAWGDNNCFHGEDAGVICSAVSSFAPVRLVDGPGRCAGRVEVFHNDKWGTVCDDNWDFTDAKVVCQQLDCGMVVSAPRRARFGEGQGPIWLNDVHCLGTEAALSECRTKGWGVHGCEHGEDAGVVCSGNHHLLWHWEHCGKLYHGVQGLSPCYQALGTTWASSHHTSKICPLCCMALTCSLSDVAGSGISDLRKLRLVNGSDSCSGRVEVFHDQRWGGICTDGWDLAEAHVVCRQLGCGAAHSAAGSARFGTGDGLIWVDAVECTGTERALFECKVKFWGAESCKSRAHAGVTCSAAAGSSEALRLVNGPHRCAGRVEVFHSHQWGTVCDDGWDLNDAAVVCRQLGCGTAMSALGLSGFGEGSGPIWLDGVSCLGTEATLTECSFKPWGHHACNHVEDASVVCSGIASIPKLRLVGGLGKCAGRVEVFHNNNWGTVCDDSWDLSDAAVVCRQLGCGVALSAPSSAQFGWGTGPIWLDDVSCTGKETDFFECPAKMWGSHNCHHGEDAGVVCSGIESSSTEKAGDTGG</sequence>
<evidence type="ECO:0000256" key="9">
    <source>
        <dbReference type="PROSITE-ProRule" id="PRU00196"/>
    </source>
</evidence>
<dbReference type="GO" id="GO:0005886">
    <property type="term" value="C:plasma membrane"/>
    <property type="evidence" value="ECO:0007669"/>
    <property type="project" value="TreeGrafter"/>
</dbReference>
<dbReference type="SUPFAM" id="SSF56487">
    <property type="entry name" value="SRCR-like"/>
    <property type="match status" value="7"/>
</dbReference>
<evidence type="ECO:0000256" key="2">
    <source>
        <dbReference type="ARBA" id="ARBA00022737"/>
    </source>
</evidence>
<comment type="function">
    <text evidence="6">Binds to extracellular matrix proteins. Binds to pathogen-associated molecular patterns (PAMPs) present on the cell walls of Gram-positive and Gram-negative bacteria and fungi, behaving as a pattern recognition receptor (PRR). Induces bacterial and fungal aggregation and subsequent inhibition of PAMP-induced cytokine release. Does not possess intrinsic bactericidal activity. May play a role in the innate defense and homeostasis of certain epithelial surfaces.</text>
</comment>
<proteinExistence type="predicted"/>
<feature type="disulfide bond" evidence="9">
    <location>
        <begin position="648"/>
        <end position="658"/>
    </location>
</feature>
<dbReference type="PRINTS" id="PR00258">
    <property type="entry name" value="SPERACTRCPTR"/>
</dbReference>
<dbReference type="GO" id="GO:0004252">
    <property type="term" value="F:serine-type endopeptidase activity"/>
    <property type="evidence" value="ECO:0007669"/>
    <property type="project" value="TreeGrafter"/>
</dbReference>
<feature type="disulfide bond" evidence="9">
    <location>
        <begin position="617"/>
        <end position="678"/>
    </location>
</feature>
<feature type="domain" description="SRCR" evidence="10">
    <location>
        <begin position="688"/>
        <end position="788"/>
    </location>
</feature>
<feature type="domain" description="SRCR" evidence="10">
    <location>
        <begin position="128"/>
        <end position="228"/>
    </location>
</feature>
<feature type="disulfide bond" evidence="9">
    <location>
        <begin position="341"/>
        <end position="402"/>
    </location>
</feature>
<dbReference type="Gene3D" id="3.10.250.10">
    <property type="entry name" value="SRCR-like domain"/>
    <property type="match status" value="7"/>
</dbReference>
<dbReference type="FunFam" id="3.10.250.10:FF:000007">
    <property type="entry name" value="Soluble scavenger receptor cysteine-rich domain-containing protein SSC5D"/>
    <property type="match status" value="4"/>
</dbReference>
<accession>A0A663MVB1</accession>
<evidence type="ECO:0000313" key="12">
    <source>
        <dbReference type="Proteomes" id="UP000472269"/>
    </source>
</evidence>
<dbReference type="InterPro" id="IPR036772">
    <property type="entry name" value="SRCR-like_dom_sf"/>
</dbReference>